<evidence type="ECO:0000313" key="1">
    <source>
        <dbReference type="EMBL" id="SHK27621.1"/>
    </source>
</evidence>
<dbReference type="OrthoDB" id="8068570at2"/>
<evidence type="ECO:0008006" key="3">
    <source>
        <dbReference type="Google" id="ProtNLM"/>
    </source>
</evidence>
<evidence type="ECO:0000313" key="2">
    <source>
        <dbReference type="Proteomes" id="UP000324252"/>
    </source>
</evidence>
<sequence length="239" mass="27133">MSIHDLSDGKHLIAASLDILHSRQIYITFGEDLDEYQRLLARYRPDQPIGAPFDPRLQELTPETCFWMVGRKPDGTLVHTQALRIINLHDQTLGEYLRDNFRAFPPVLPDLDLARSRYRAGPGARMITGNVCYQGEFWFNPDRGAYRGHGLAGIVARCAFLEAITRWAPDYTFGFMANPVAQKGFAQRQGYLHSEPGALRWARHGSEEPLEGFMVYNSLEDLRYLLSLPVVDRVPDLAA</sequence>
<name>A0A1H0I3H7_9RHOB</name>
<organism evidence="1 2">
    <name type="scientific">Lutimaribacter pacificus</name>
    <dbReference type="NCBI Taxonomy" id="391948"/>
    <lineage>
        <taxon>Bacteria</taxon>
        <taxon>Pseudomonadati</taxon>
        <taxon>Pseudomonadota</taxon>
        <taxon>Alphaproteobacteria</taxon>
        <taxon>Rhodobacterales</taxon>
        <taxon>Roseobacteraceae</taxon>
        <taxon>Lutimaribacter</taxon>
    </lineage>
</organism>
<protein>
    <recommendedName>
        <fullName evidence="3">N-acetyltransferase domain-containing protein</fullName>
    </recommendedName>
</protein>
<keyword evidence="2" id="KW-1185">Reference proteome</keyword>
<reference evidence="1 2" key="1">
    <citation type="submission" date="2016-11" db="EMBL/GenBank/DDBJ databases">
        <authorList>
            <person name="Varghese N."/>
            <person name="Submissions S."/>
        </authorList>
    </citation>
    <scope>NUCLEOTIDE SEQUENCE [LARGE SCALE GENOMIC DNA]</scope>
    <source>
        <strain evidence="1 2">DSM 29620</strain>
    </source>
</reference>
<gene>
    <name evidence="1" type="ORF">SAMN05444142_104175</name>
</gene>
<dbReference type="EMBL" id="FQZZ01000004">
    <property type="protein sequence ID" value="SHK27621.1"/>
    <property type="molecule type" value="Genomic_DNA"/>
</dbReference>
<proteinExistence type="predicted"/>
<accession>A0A1H0I3H7</accession>
<dbReference type="Proteomes" id="UP000324252">
    <property type="component" value="Unassembled WGS sequence"/>
</dbReference>
<dbReference type="AlphaFoldDB" id="A0A1H0I3H7"/>
<dbReference type="RefSeq" id="WP_149788431.1">
    <property type="nucleotide sequence ID" value="NZ_FNIO01000004.1"/>
</dbReference>